<evidence type="ECO:0000313" key="3">
    <source>
        <dbReference type="Proteomes" id="UP000247702"/>
    </source>
</evidence>
<accession>A0A2Z6R9D9</accession>
<evidence type="ECO:0000313" key="2">
    <source>
        <dbReference type="EMBL" id="GES84588.1"/>
    </source>
</evidence>
<proteinExistence type="predicted"/>
<keyword evidence="3" id="KW-1185">Reference proteome</keyword>
<reference evidence="1 3" key="1">
    <citation type="submission" date="2017-11" db="EMBL/GenBank/DDBJ databases">
        <title>The genome of Rhizophagus clarus HR1 reveals common genetic basis of auxotrophy among arbuscular mycorrhizal fungi.</title>
        <authorList>
            <person name="Kobayashi Y."/>
        </authorList>
    </citation>
    <scope>NUCLEOTIDE SEQUENCE [LARGE SCALE GENOMIC DNA]</scope>
    <source>
        <strain evidence="1 3">HR1</strain>
    </source>
</reference>
<dbReference type="EMBL" id="BEXD01001335">
    <property type="protein sequence ID" value="GBB93611.1"/>
    <property type="molecule type" value="Genomic_DNA"/>
</dbReference>
<reference evidence="2" key="2">
    <citation type="submission" date="2019-10" db="EMBL/GenBank/DDBJ databases">
        <title>Conservation and host-specific expression of non-tandemly repeated heterogenous ribosome RNA gene in arbuscular mycorrhizal fungi.</title>
        <authorList>
            <person name="Maeda T."/>
            <person name="Kobayashi Y."/>
            <person name="Nakagawa T."/>
            <person name="Ezawa T."/>
            <person name="Yamaguchi K."/>
            <person name="Bino T."/>
            <person name="Nishimoto Y."/>
            <person name="Shigenobu S."/>
            <person name="Kawaguchi M."/>
        </authorList>
    </citation>
    <scope>NUCLEOTIDE SEQUENCE</scope>
    <source>
        <strain evidence="2">HR1</strain>
    </source>
</reference>
<sequence>MIYKDGRINYLYVKSKSAFKTFFQILSKLAEQVKLHQQYKFENFMSKKKIFNDVFLNLLSHEPGTQKKGCKKFDIM</sequence>
<dbReference type="Proteomes" id="UP000247702">
    <property type="component" value="Unassembled WGS sequence"/>
</dbReference>
<name>A0A2Z6R9D9_9GLOM</name>
<gene>
    <name evidence="2" type="ORF">RCL2_001170300</name>
    <name evidence="1" type="ORF">RclHR1_00220045</name>
</gene>
<dbReference type="AlphaFoldDB" id="A0A2Z6R9D9"/>
<protein>
    <submittedName>
        <fullName evidence="1">Uncharacterized protein</fullName>
    </submittedName>
</protein>
<evidence type="ECO:0000313" key="1">
    <source>
        <dbReference type="EMBL" id="GBB93611.1"/>
    </source>
</evidence>
<organism evidence="1 3">
    <name type="scientific">Rhizophagus clarus</name>
    <dbReference type="NCBI Taxonomy" id="94130"/>
    <lineage>
        <taxon>Eukaryota</taxon>
        <taxon>Fungi</taxon>
        <taxon>Fungi incertae sedis</taxon>
        <taxon>Mucoromycota</taxon>
        <taxon>Glomeromycotina</taxon>
        <taxon>Glomeromycetes</taxon>
        <taxon>Glomerales</taxon>
        <taxon>Glomeraceae</taxon>
        <taxon>Rhizophagus</taxon>
    </lineage>
</organism>
<comment type="caution">
    <text evidence="1">The sequence shown here is derived from an EMBL/GenBank/DDBJ whole genome shotgun (WGS) entry which is preliminary data.</text>
</comment>
<dbReference type="EMBL" id="BLAL01000081">
    <property type="protein sequence ID" value="GES84588.1"/>
    <property type="molecule type" value="Genomic_DNA"/>
</dbReference>
<dbReference type="Proteomes" id="UP000615446">
    <property type="component" value="Unassembled WGS sequence"/>
</dbReference>